<name>A0A938YH75_9ACTN</name>
<evidence type="ECO:0000313" key="4">
    <source>
        <dbReference type="EMBL" id="MBM9467750.1"/>
    </source>
</evidence>
<dbReference type="Proteomes" id="UP000663792">
    <property type="component" value="Unassembled WGS sequence"/>
</dbReference>
<feature type="transmembrane region" description="Helical" evidence="2">
    <location>
        <begin position="34"/>
        <end position="56"/>
    </location>
</feature>
<dbReference type="AlphaFoldDB" id="A0A938YH75"/>
<comment type="caution">
    <text evidence="4">The sequence shown here is derived from an EMBL/GenBank/DDBJ whole genome shotgun (WGS) entry which is preliminary data.</text>
</comment>
<feature type="compositionally biased region" description="Low complexity" evidence="1">
    <location>
        <begin position="171"/>
        <end position="182"/>
    </location>
</feature>
<feature type="region of interest" description="Disordered" evidence="1">
    <location>
        <begin position="171"/>
        <end position="215"/>
    </location>
</feature>
<evidence type="ECO:0000313" key="5">
    <source>
        <dbReference type="Proteomes" id="UP000663792"/>
    </source>
</evidence>
<organism evidence="4 5">
    <name type="scientific">Nakamurella leprariae</name>
    <dbReference type="NCBI Taxonomy" id="2803911"/>
    <lineage>
        <taxon>Bacteria</taxon>
        <taxon>Bacillati</taxon>
        <taxon>Actinomycetota</taxon>
        <taxon>Actinomycetes</taxon>
        <taxon>Nakamurellales</taxon>
        <taxon>Nakamurellaceae</taxon>
        <taxon>Nakamurella</taxon>
    </lineage>
</organism>
<dbReference type="Pfam" id="PF10756">
    <property type="entry name" value="bPH_6"/>
    <property type="match status" value="1"/>
</dbReference>
<keyword evidence="2" id="KW-1133">Transmembrane helix</keyword>
<dbReference type="InterPro" id="IPR019692">
    <property type="entry name" value="CFP-6_PH"/>
</dbReference>
<evidence type="ECO:0000259" key="3">
    <source>
        <dbReference type="Pfam" id="PF10756"/>
    </source>
</evidence>
<dbReference type="EMBL" id="JAERWK010000012">
    <property type="protein sequence ID" value="MBM9467750.1"/>
    <property type="molecule type" value="Genomic_DNA"/>
</dbReference>
<sequence length="215" mass="23877">MTAQHEDPHEDPRRDQDPEHGLDEVLLQARPVRIAIWAGIASALMLTASIVIGLLLRGTNTGVHFGTYDQFALIGTGVILSALIMTAARPRLRVTRDGMKVRNVLGETFFPWPVVHRIGFPQGHPWAQVVLAEDETHPLMAIQTMDRERALTALRRLRELHAQYAPEQVAAAQAQAQAQARRPLPPEPDRPLGRLEIIDRQKAAQRAGKSGKGRK</sequence>
<keyword evidence="5" id="KW-1185">Reference proteome</keyword>
<gene>
    <name evidence="4" type="ORF">JL106_10705</name>
</gene>
<protein>
    <submittedName>
        <fullName evidence="4">PH domain-containing protein</fullName>
    </submittedName>
</protein>
<feature type="compositionally biased region" description="Basic and acidic residues" evidence="1">
    <location>
        <begin position="187"/>
        <end position="202"/>
    </location>
</feature>
<feature type="transmembrane region" description="Helical" evidence="2">
    <location>
        <begin position="68"/>
        <end position="88"/>
    </location>
</feature>
<feature type="region of interest" description="Disordered" evidence="1">
    <location>
        <begin position="1"/>
        <end position="20"/>
    </location>
</feature>
<dbReference type="RefSeq" id="WP_205260685.1">
    <property type="nucleotide sequence ID" value="NZ_JAERWK010000012.1"/>
</dbReference>
<evidence type="ECO:0000256" key="1">
    <source>
        <dbReference type="SAM" id="MobiDB-lite"/>
    </source>
</evidence>
<feature type="domain" description="Low molecular weight protein antigen 6 PH" evidence="3">
    <location>
        <begin position="89"/>
        <end position="159"/>
    </location>
</feature>
<accession>A0A938YH75</accession>
<evidence type="ECO:0000256" key="2">
    <source>
        <dbReference type="SAM" id="Phobius"/>
    </source>
</evidence>
<reference evidence="4" key="1">
    <citation type="submission" date="2021-01" db="EMBL/GenBank/DDBJ databases">
        <title>YIM 132084 draft genome.</title>
        <authorList>
            <person name="An D."/>
        </authorList>
    </citation>
    <scope>NUCLEOTIDE SEQUENCE</scope>
    <source>
        <strain evidence="4">YIM 132084</strain>
    </source>
</reference>
<proteinExistence type="predicted"/>
<keyword evidence="2" id="KW-0472">Membrane</keyword>
<keyword evidence="2" id="KW-0812">Transmembrane</keyword>